<dbReference type="AlphaFoldDB" id="K5WFU2"/>
<keyword evidence="2" id="KW-0472">Membrane</keyword>
<reference evidence="3 4" key="1">
    <citation type="journal article" date="2012" name="BMC Genomics">
        <title>Comparative genomics of the white-rot fungi, Phanerochaete carnosa and P. chrysosporium, to elucidate the genetic basis of the distinct wood types they colonize.</title>
        <authorList>
            <person name="Suzuki H."/>
            <person name="MacDonald J."/>
            <person name="Syed K."/>
            <person name="Salamov A."/>
            <person name="Hori C."/>
            <person name="Aerts A."/>
            <person name="Henrissat B."/>
            <person name="Wiebenga A."/>
            <person name="vanKuyk P.A."/>
            <person name="Barry K."/>
            <person name="Lindquist E."/>
            <person name="LaButti K."/>
            <person name="Lapidus A."/>
            <person name="Lucas S."/>
            <person name="Coutinho P."/>
            <person name="Gong Y."/>
            <person name="Samejima M."/>
            <person name="Mahadevan R."/>
            <person name="Abou-Zaid M."/>
            <person name="de Vries R.P."/>
            <person name="Igarashi K."/>
            <person name="Yadav J.S."/>
            <person name="Grigoriev I.V."/>
            <person name="Master E.R."/>
        </authorList>
    </citation>
    <scope>NUCLEOTIDE SEQUENCE [LARGE SCALE GENOMIC DNA]</scope>
    <source>
        <strain evidence="3 4">HHB-10118-sp</strain>
    </source>
</reference>
<dbReference type="GeneID" id="18915346"/>
<protein>
    <recommendedName>
        <fullName evidence="5">Transmembrane protein</fullName>
    </recommendedName>
</protein>
<organism evidence="3 4">
    <name type="scientific">Phanerochaete carnosa (strain HHB-10118-sp)</name>
    <name type="common">White-rot fungus</name>
    <name type="synonym">Peniophora carnosa</name>
    <dbReference type="NCBI Taxonomy" id="650164"/>
    <lineage>
        <taxon>Eukaryota</taxon>
        <taxon>Fungi</taxon>
        <taxon>Dikarya</taxon>
        <taxon>Basidiomycota</taxon>
        <taxon>Agaricomycotina</taxon>
        <taxon>Agaricomycetes</taxon>
        <taxon>Polyporales</taxon>
        <taxon>Phanerochaetaceae</taxon>
        <taxon>Phanerochaete</taxon>
    </lineage>
</organism>
<feature type="region of interest" description="Disordered" evidence="1">
    <location>
        <begin position="39"/>
        <end position="66"/>
    </location>
</feature>
<name>K5WFU2_PHACS</name>
<sequence length="312" mass="34541">MSVDADSSISPPFSLSRAYVSIMFRHRNLNSSWLPLASDTSNPHSPPLSTVSPNGEARNPATPQAMPNLAQTHVPVSSAAYAVPLSIAGAIVVFATIASAVQRRKLLEERAETQEEFERFQSMFHRGGGFLQKFIIRRFTLRRPRSGLHPPPMQRASSIPGSVVEDKDHESVNDGSDHYTRVYVPHFDRRPRPATKEPFYVATGRKIVTAQHSKTMLLPRVPCQPTLIPNMPRIYISQRRGTSVAGRNAAATGSVVDHYLLPSPCPAQPHKPTPVPMQHAHVRRHAPGASSILAAKYDRMGDLYEEVARRLE</sequence>
<evidence type="ECO:0000256" key="2">
    <source>
        <dbReference type="SAM" id="Phobius"/>
    </source>
</evidence>
<keyword evidence="2" id="KW-0812">Transmembrane</keyword>
<dbReference type="KEGG" id="pco:PHACADRAFT_251870"/>
<evidence type="ECO:0008006" key="5">
    <source>
        <dbReference type="Google" id="ProtNLM"/>
    </source>
</evidence>
<feature type="transmembrane region" description="Helical" evidence="2">
    <location>
        <begin position="79"/>
        <end position="101"/>
    </location>
</feature>
<dbReference type="InParanoid" id="K5WFU2"/>
<gene>
    <name evidence="3" type="ORF">PHACADRAFT_251870</name>
</gene>
<dbReference type="HOGENOM" id="CLU_891686_0_0_1"/>
<feature type="compositionally biased region" description="Polar residues" evidence="1">
    <location>
        <begin position="39"/>
        <end position="53"/>
    </location>
</feature>
<dbReference type="Proteomes" id="UP000008370">
    <property type="component" value="Unassembled WGS sequence"/>
</dbReference>
<keyword evidence="2" id="KW-1133">Transmembrane helix</keyword>
<accession>K5WFU2</accession>
<keyword evidence="4" id="KW-1185">Reference proteome</keyword>
<evidence type="ECO:0000313" key="3">
    <source>
        <dbReference type="EMBL" id="EKM57949.1"/>
    </source>
</evidence>
<dbReference type="EMBL" id="JH930470">
    <property type="protein sequence ID" value="EKM57949.1"/>
    <property type="molecule type" value="Genomic_DNA"/>
</dbReference>
<evidence type="ECO:0000313" key="4">
    <source>
        <dbReference type="Proteomes" id="UP000008370"/>
    </source>
</evidence>
<dbReference type="RefSeq" id="XP_007393282.1">
    <property type="nucleotide sequence ID" value="XM_007393220.1"/>
</dbReference>
<proteinExistence type="predicted"/>
<evidence type="ECO:0000256" key="1">
    <source>
        <dbReference type="SAM" id="MobiDB-lite"/>
    </source>
</evidence>
<dbReference type="OrthoDB" id="3245083at2759"/>